<dbReference type="Proteomes" id="UP001217918">
    <property type="component" value="Unassembled WGS sequence"/>
</dbReference>
<dbReference type="Gene3D" id="1.10.238.10">
    <property type="entry name" value="EF-hand"/>
    <property type="match status" value="2"/>
</dbReference>
<sequence length="207" mass="23489">MAARGQLPQQYVTPSRDEFNKLPEDQKARIVEAFELFDTDHDHWINYEEFRFVLRALGFELPKSQTYDLLVKHGIKPPEWGQQQQQQQQQRHSGGGVHRLNSGGGTGADGDGDCPPIYRQFNLATVQAIAGGMLARRDPRDEARRAYRLFDQDNKGIITKDDLARVCAAIGNNMAEAEMDMMIDEFDSNGKGGVNETEFVRLMMSRR</sequence>
<dbReference type="PROSITE" id="PS00018">
    <property type="entry name" value="EF_HAND_1"/>
    <property type="match status" value="1"/>
</dbReference>
<gene>
    <name evidence="6" type="ORF">P8C59_009459</name>
</gene>
<reference evidence="6" key="1">
    <citation type="journal article" date="2023" name="Mol. Plant Microbe Interact.">
        <title>Elucidating the Obligate Nature and Biological Capacity of an Invasive Fungal Corn Pathogen.</title>
        <authorList>
            <person name="MacCready J.S."/>
            <person name="Roggenkamp E.M."/>
            <person name="Gdanetz K."/>
            <person name="Chilvers M.I."/>
        </authorList>
    </citation>
    <scope>NUCLEOTIDE SEQUENCE</scope>
    <source>
        <strain evidence="6">PM02</strain>
    </source>
</reference>
<feature type="compositionally biased region" description="Gly residues" evidence="4">
    <location>
        <begin position="93"/>
        <end position="109"/>
    </location>
</feature>
<evidence type="ECO:0000256" key="4">
    <source>
        <dbReference type="SAM" id="MobiDB-lite"/>
    </source>
</evidence>
<evidence type="ECO:0000256" key="2">
    <source>
        <dbReference type="ARBA" id="ARBA00022737"/>
    </source>
</evidence>
<evidence type="ECO:0000313" key="6">
    <source>
        <dbReference type="EMBL" id="KAK2075325.1"/>
    </source>
</evidence>
<evidence type="ECO:0000256" key="3">
    <source>
        <dbReference type="ARBA" id="ARBA00022837"/>
    </source>
</evidence>
<dbReference type="PANTHER" id="PTHR23048:SF59">
    <property type="entry name" value="EF-HAND SUPERFAMILY PROTEIN"/>
    <property type="match status" value="1"/>
</dbReference>
<dbReference type="PROSITE" id="PS50222">
    <property type="entry name" value="EF_HAND_2"/>
    <property type="match status" value="3"/>
</dbReference>
<dbReference type="GO" id="GO:0016460">
    <property type="term" value="C:myosin II complex"/>
    <property type="evidence" value="ECO:0007669"/>
    <property type="project" value="TreeGrafter"/>
</dbReference>
<dbReference type="SUPFAM" id="SSF47473">
    <property type="entry name" value="EF-hand"/>
    <property type="match status" value="1"/>
</dbReference>
<dbReference type="CDD" id="cd00051">
    <property type="entry name" value="EFh"/>
    <property type="match status" value="1"/>
</dbReference>
<name>A0AAD9IDV7_9PEZI</name>
<feature type="domain" description="EF-hand" evidence="5">
    <location>
        <begin position="174"/>
        <end position="207"/>
    </location>
</feature>
<dbReference type="InterPro" id="IPR011992">
    <property type="entry name" value="EF-hand-dom_pair"/>
</dbReference>
<comment type="caution">
    <text evidence="6">The sequence shown here is derived from an EMBL/GenBank/DDBJ whole genome shotgun (WGS) entry which is preliminary data.</text>
</comment>
<keyword evidence="3" id="KW-0106">Calcium</keyword>
<dbReference type="SMART" id="SM00054">
    <property type="entry name" value="EFh"/>
    <property type="match status" value="3"/>
</dbReference>
<dbReference type="InterPro" id="IPR018247">
    <property type="entry name" value="EF_Hand_1_Ca_BS"/>
</dbReference>
<dbReference type="GO" id="GO:0005509">
    <property type="term" value="F:calcium ion binding"/>
    <property type="evidence" value="ECO:0007669"/>
    <property type="project" value="InterPro"/>
</dbReference>
<accession>A0AAD9IDV7</accession>
<dbReference type="Pfam" id="PF13405">
    <property type="entry name" value="EF-hand_6"/>
    <property type="match status" value="1"/>
</dbReference>
<dbReference type="Pfam" id="PF13499">
    <property type="entry name" value="EF-hand_7"/>
    <property type="match status" value="1"/>
</dbReference>
<evidence type="ECO:0000259" key="5">
    <source>
        <dbReference type="PROSITE" id="PS50222"/>
    </source>
</evidence>
<dbReference type="PANTHER" id="PTHR23048">
    <property type="entry name" value="MYOSIN LIGHT CHAIN 1, 3"/>
    <property type="match status" value="1"/>
</dbReference>
<dbReference type="InterPro" id="IPR002048">
    <property type="entry name" value="EF_hand_dom"/>
</dbReference>
<protein>
    <recommendedName>
        <fullName evidence="1">Calmodulin</fullName>
    </recommendedName>
</protein>
<dbReference type="FunFam" id="1.10.238.10:FF:000435">
    <property type="entry name" value="WGS project CABT00000000 data, contig 2.2"/>
    <property type="match status" value="1"/>
</dbReference>
<evidence type="ECO:0000256" key="1">
    <source>
        <dbReference type="ARBA" id="ARBA00020786"/>
    </source>
</evidence>
<feature type="region of interest" description="Disordered" evidence="4">
    <location>
        <begin position="79"/>
        <end position="113"/>
    </location>
</feature>
<proteinExistence type="predicted"/>
<feature type="domain" description="EF-hand" evidence="5">
    <location>
        <begin position="138"/>
        <end position="173"/>
    </location>
</feature>
<dbReference type="EMBL" id="JAQQPM010000009">
    <property type="protein sequence ID" value="KAK2075325.1"/>
    <property type="molecule type" value="Genomic_DNA"/>
</dbReference>
<keyword evidence="2" id="KW-0677">Repeat</keyword>
<dbReference type="AlphaFoldDB" id="A0AAD9IDV7"/>
<keyword evidence="7" id="KW-1185">Reference proteome</keyword>
<organism evidence="6 7">
    <name type="scientific">Phyllachora maydis</name>
    <dbReference type="NCBI Taxonomy" id="1825666"/>
    <lineage>
        <taxon>Eukaryota</taxon>
        <taxon>Fungi</taxon>
        <taxon>Dikarya</taxon>
        <taxon>Ascomycota</taxon>
        <taxon>Pezizomycotina</taxon>
        <taxon>Sordariomycetes</taxon>
        <taxon>Sordariomycetidae</taxon>
        <taxon>Phyllachorales</taxon>
        <taxon>Phyllachoraceae</taxon>
        <taxon>Phyllachora</taxon>
    </lineage>
</organism>
<dbReference type="InterPro" id="IPR050230">
    <property type="entry name" value="CALM/Myosin/TropC-like"/>
</dbReference>
<evidence type="ECO:0000313" key="7">
    <source>
        <dbReference type="Proteomes" id="UP001217918"/>
    </source>
</evidence>
<feature type="domain" description="EF-hand" evidence="5">
    <location>
        <begin position="25"/>
        <end position="60"/>
    </location>
</feature>